<dbReference type="EMBL" id="CAXAMM010000738">
    <property type="protein sequence ID" value="CAK8988726.1"/>
    <property type="molecule type" value="Genomic_DNA"/>
</dbReference>
<name>A0ABP0HET2_9DINO</name>
<dbReference type="Pfam" id="PF01033">
    <property type="entry name" value="Somatomedin_B"/>
    <property type="match status" value="1"/>
</dbReference>
<gene>
    <name evidence="1" type="ORF">SCF082_LOCUS1508</name>
</gene>
<accession>A0ABP0HET2</accession>
<dbReference type="Gene3D" id="4.10.410.20">
    <property type="match status" value="1"/>
</dbReference>
<reference evidence="1 2" key="1">
    <citation type="submission" date="2024-02" db="EMBL/GenBank/DDBJ databases">
        <authorList>
            <person name="Chen Y."/>
            <person name="Shah S."/>
            <person name="Dougan E. K."/>
            <person name="Thang M."/>
            <person name="Chan C."/>
        </authorList>
    </citation>
    <scope>NUCLEOTIDE SEQUENCE [LARGE SCALE GENOMIC DNA]</scope>
</reference>
<dbReference type="PROSITE" id="PS00524">
    <property type="entry name" value="SMB_1"/>
    <property type="match status" value="1"/>
</dbReference>
<protein>
    <submittedName>
        <fullName evidence="1">Uncharacterized protein</fullName>
    </submittedName>
</protein>
<dbReference type="PROSITE" id="PS50958">
    <property type="entry name" value="SMB_2"/>
    <property type="match status" value="1"/>
</dbReference>
<evidence type="ECO:0000313" key="1">
    <source>
        <dbReference type="EMBL" id="CAK8988726.1"/>
    </source>
</evidence>
<sequence length="602" mass="65762">MKRLRALHGMSLALALCFIQATGEQSMISKLHASSQSAAEAANELQHILQSGKMSIPLSLQAIQTTLVKMGHEVSNSSAVTTSDFAKSIEPLLFSMQDTIRSQNKLTQQTLDNSWTTFTACSFDFSGPSGLGDVAALENSHTTCRVEEGMRKTALDACRIVQSNKESALADAKKDFHGDDANGAKGKNALPEANSCDFEQVGATWTSPKEYLEYFENHFGTLLSDWRASRDLVIKSQNETNMQTALCNAKEANWTNQKGDCAEFQKALENAACDILTHNTACRSYTGCYNREWHAYGESQKLTKTQEAEQEAEMMGTLKILCMIRAFGQPDLNQKIDRCLETDYSTTTEVTSLKITYYPNSKDAMPTDQRPTCASAFKASMIPGTKSFENTHYSSLPANAPFGACSAACCGYAEPTCVNYGCSAKYVKTQLCQCNPGCELHGDCCWDYYDKCNVTSAEYTIILNEVAFNGRPGTCEGADWIELYNAAFAAKDINGWSLQVEKPDEKNPGSTVQYDIAFDTSQTIEPASLLVVCAKPGGLTDQSLPNIEIEFEPGNKITWMDKDGNVISSTTIEGSTGTTNTWARLADGKFGLKEPTPGSPNK</sequence>
<proteinExistence type="predicted"/>
<keyword evidence="2" id="KW-1185">Reference proteome</keyword>
<dbReference type="Proteomes" id="UP001642464">
    <property type="component" value="Unassembled WGS sequence"/>
</dbReference>
<evidence type="ECO:0000313" key="2">
    <source>
        <dbReference type="Proteomes" id="UP001642464"/>
    </source>
</evidence>
<organism evidence="1 2">
    <name type="scientific">Durusdinium trenchii</name>
    <dbReference type="NCBI Taxonomy" id="1381693"/>
    <lineage>
        <taxon>Eukaryota</taxon>
        <taxon>Sar</taxon>
        <taxon>Alveolata</taxon>
        <taxon>Dinophyceae</taxon>
        <taxon>Suessiales</taxon>
        <taxon>Symbiodiniaceae</taxon>
        <taxon>Durusdinium</taxon>
    </lineage>
</organism>
<dbReference type="InterPro" id="IPR001212">
    <property type="entry name" value="Somatomedin_B_dom"/>
</dbReference>
<comment type="caution">
    <text evidence="1">The sequence shown here is derived from an EMBL/GenBank/DDBJ whole genome shotgun (WGS) entry which is preliminary data.</text>
</comment>